<reference evidence="6" key="2">
    <citation type="submission" date="2020-04" db="EMBL/GenBank/DDBJ databases">
        <authorList>
            <consortium name="NCBI Genome Project"/>
        </authorList>
    </citation>
    <scope>NUCLEOTIDE SEQUENCE</scope>
    <source>
        <strain evidence="6">CBS 342.82</strain>
    </source>
</reference>
<dbReference type="InterPro" id="IPR018827">
    <property type="entry name" value="YTP1_C"/>
</dbReference>
<sequence>MQSYFQHGGYSTWMVAHSTLMILAWAFVMPLAIMLSIARSRWHLPAQGLFHTINGLGVLTGFVFNHATPDLYEGNAHHPLGWVLTWFTVAWTVMSVYTALGARAGKEHSPTQMGREAPASNAAQHGYFSQYNDDVSPTRMSRDSGLGNSRQNSQDSILQKKEQTSPLYPLAEDVDLDDEEKYAAPETRGFLGLGRAQVSDSGLLRKSTQRLTTIARTVQVILEKTMLLLGFTAIATGFVVYGGIFRDLQVLSGLAHYIKGAIFFFYGLLTLGRWMGAFAEFGWAWNLRPSHPAVAKWKARIPSAEFVESFVIWLYGVSNVFLERLGSDDSSWSPQQLEHVSITVLFFGGGLFGMMIESSWAKELMSATVFHQKDRSAEREQWEQPHSYRVSMNPMPALTIMLLGMMMSSHHQASMVSTMLHSQWGGLFSAFAMARGVTYVSMYLKPPTSHFAGRPPSEIVAAWCLTSGGLIFMNSASDSVWSIESSGLDAMTVFTITMGVTGILLAWEVIVFAIKGWAVRKEGGKL</sequence>
<dbReference type="InterPro" id="IPR018825">
    <property type="entry name" value="DUF2427"/>
</dbReference>
<feature type="transmembrane region" description="Helical" evidence="2">
    <location>
        <begin position="226"/>
        <end position="244"/>
    </location>
</feature>
<feature type="domain" description="Protein YTP1-like C-terminal" evidence="4">
    <location>
        <begin position="230"/>
        <end position="516"/>
    </location>
</feature>
<dbReference type="PANTHER" id="PTHR31685:SF3">
    <property type="entry name" value="INTEGRAL MEMBRANE PROTEIN (AFU_ORTHOLOGUE AFUA_6G12730)"/>
    <property type="match status" value="1"/>
</dbReference>
<accession>A0A6J3MAE2</accession>
<keyword evidence="2" id="KW-0472">Membrane</keyword>
<proteinExistence type="predicted"/>
<dbReference type="PANTHER" id="PTHR31685">
    <property type="entry name" value="INTEGRAL MEMBRANE PROTEIN (AFU_ORTHOLOGUE AFUA_6G12730)-RELATED"/>
    <property type="match status" value="1"/>
</dbReference>
<feature type="transmembrane region" description="Helical" evidence="2">
    <location>
        <begin position="49"/>
        <end position="68"/>
    </location>
</feature>
<organism evidence="6">
    <name type="scientific">Dissoconium aciculare CBS 342.82</name>
    <dbReference type="NCBI Taxonomy" id="1314786"/>
    <lineage>
        <taxon>Eukaryota</taxon>
        <taxon>Fungi</taxon>
        <taxon>Dikarya</taxon>
        <taxon>Ascomycota</taxon>
        <taxon>Pezizomycotina</taxon>
        <taxon>Dothideomycetes</taxon>
        <taxon>Dothideomycetidae</taxon>
        <taxon>Mycosphaerellales</taxon>
        <taxon>Dissoconiaceae</taxon>
        <taxon>Dissoconium</taxon>
    </lineage>
</organism>
<feature type="transmembrane region" description="Helical" evidence="2">
    <location>
        <begin position="80"/>
        <end position="100"/>
    </location>
</feature>
<feature type="region of interest" description="Disordered" evidence="1">
    <location>
        <begin position="130"/>
        <end position="159"/>
    </location>
</feature>
<keyword evidence="2" id="KW-0812">Transmembrane</keyword>
<feature type="transmembrane region" description="Helical" evidence="2">
    <location>
        <begin position="456"/>
        <end position="473"/>
    </location>
</feature>
<evidence type="ECO:0000313" key="5">
    <source>
        <dbReference type="Proteomes" id="UP000504637"/>
    </source>
</evidence>
<evidence type="ECO:0000313" key="6">
    <source>
        <dbReference type="RefSeq" id="XP_033462032.1"/>
    </source>
</evidence>
<evidence type="ECO:0000259" key="4">
    <source>
        <dbReference type="Pfam" id="PF10355"/>
    </source>
</evidence>
<name>A0A6J3MAE2_9PEZI</name>
<feature type="transmembrane region" description="Helical" evidence="2">
    <location>
        <begin position="12"/>
        <end position="37"/>
    </location>
</feature>
<dbReference type="Pfam" id="PF10355">
    <property type="entry name" value="Ytp1"/>
    <property type="match status" value="1"/>
</dbReference>
<reference evidence="6" key="3">
    <citation type="submission" date="2025-08" db="UniProtKB">
        <authorList>
            <consortium name="RefSeq"/>
        </authorList>
    </citation>
    <scope>IDENTIFICATION</scope>
    <source>
        <strain evidence="6">CBS 342.82</strain>
    </source>
</reference>
<gene>
    <name evidence="6" type="ORF">K489DRAFT_315317</name>
</gene>
<dbReference type="Pfam" id="PF10348">
    <property type="entry name" value="DUF2427"/>
    <property type="match status" value="1"/>
</dbReference>
<feature type="domain" description="DUF2427" evidence="3">
    <location>
        <begin position="3"/>
        <end position="100"/>
    </location>
</feature>
<evidence type="ECO:0000259" key="3">
    <source>
        <dbReference type="Pfam" id="PF10348"/>
    </source>
</evidence>
<dbReference type="AlphaFoldDB" id="A0A6J3MAE2"/>
<reference evidence="6" key="1">
    <citation type="submission" date="2020-01" db="EMBL/GenBank/DDBJ databases">
        <authorList>
            <consortium name="DOE Joint Genome Institute"/>
            <person name="Haridas S."/>
            <person name="Albert R."/>
            <person name="Binder M."/>
            <person name="Bloem J."/>
            <person name="Labutti K."/>
            <person name="Salamov A."/>
            <person name="Andreopoulos B."/>
            <person name="Baker S.E."/>
            <person name="Barry K."/>
            <person name="Bills G."/>
            <person name="Bluhm B.H."/>
            <person name="Cannon C."/>
            <person name="Castanera R."/>
            <person name="Culley D.E."/>
            <person name="Daum C."/>
            <person name="Ezra D."/>
            <person name="Gonzalez J.B."/>
            <person name="Henrissat B."/>
            <person name="Kuo A."/>
            <person name="Liang C."/>
            <person name="Lipzen A."/>
            <person name="Lutzoni F."/>
            <person name="Magnuson J."/>
            <person name="Mondo S."/>
            <person name="Nolan M."/>
            <person name="Ohm R."/>
            <person name="Pangilinan J."/>
            <person name="Park H.-J."/>
            <person name="Ramirez L."/>
            <person name="Alfaro M."/>
            <person name="Sun H."/>
            <person name="Tritt A."/>
            <person name="Yoshinaga Y."/>
            <person name="Zwiers L.-H."/>
            <person name="Turgeon B.G."/>
            <person name="Goodwin S.B."/>
            <person name="Spatafora J.W."/>
            <person name="Crous P.W."/>
            <person name="Grigoriev I.V."/>
        </authorList>
    </citation>
    <scope>NUCLEOTIDE SEQUENCE</scope>
    <source>
        <strain evidence="6">CBS 342.82</strain>
    </source>
</reference>
<protein>
    <recommendedName>
        <fullName evidence="7">Integral membrane protein</fullName>
    </recommendedName>
</protein>
<feature type="compositionally biased region" description="Polar residues" evidence="1">
    <location>
        <begin position="130"/>
        <end position="139"/>
    </location>
</feature>
<feature type="transmembrane region" description="Helical" evidence="2">
    <location>
        <begin position="493"/>
        <end position="514"/>
    </location>
</feature>
<evidence type="ECO:0000256" key="1">
    <source>
        <dbReference type="SAM" id="MobiDB-lite"/>
    </source>
</evidence>
<keyword evidence="5" id="KW-1185">Reference proteome</keyword>
<evidence type="ECO:0008006" key="7">
    <source>
        <dbReference type="Google" id="ProtNLM"/>
    </source>
</evidence>
<dbReference type="OrthoDB" id="4005299at2759"/>
<dbReference type="RefSeq" id="XP_033462032.1">
    <property type="nucleotide sequence ID" value="XM_033601079.1"/>
</dbReference>
<feature type="compositionally biased region" description="Polar residues" evidence="1">
    <location>
        <begin position="146"/>
        <end position="157"/>
    </location>
</feature>
<dbReference type="Proteomes" id="UP000504637">
    <property type="component" value="Unplaced"/>
</dbReference>
<evidence type="ECO:0000256" key="2">
    <source>
        <dbReference type="SAM" id="Phobius"/>
    </source>
</evidence>
<dbReference type="GeneID" id="54358879"/>
<keyword evidence="2" id="KW-1133">Transmembrane helix</keyword>